<evidence type="ECO:0000256" key="1">
    <source>
        <dbReference type="SAM" id="MobiDB-lite"/>
    </source>
</evidence>
<proteinExistence type="predicted"/>
<dbReference type="Gene3D" id="2.40.128.90">
    <property type="entry name" value="OMPT-like"/>
    <property type="match status" value="1"/>
</dbReference>
<keyword evidence="2" id="KW-1133">Transmembrane helix</keyword>
<accession>A0A3B1APZ5</accession>
<reference evidence="4" key="1">
    <citation type="submission" date="2018-06" db="EMBL/GenBank/DDBJ databases">
        <authorList>
            <person name="Zhirakovskaya E."/>
        </authorList>
    </citation>
    <scope>NUCLEOTIDE SEQUENCE</scope>
</reference>
<gene>
    <name evidence="4" type="ORF">MNBD_GAMMA21-2650</name>
</gene>
<keyword evidence="2" id="KW-0812">Transmembrane</keyword>
<dbReference type="InterPro" id="IPR053724">
    <property type="entry name" value="OMP_A26_sf"/>
</dbReference>
<sequence length="303" mass="34212">MGIKSYFVIPVFIVLLFTSIQILARETVLDLRVGYSQDFLQWSIASTPSGTVTPNILSELTWKNLEIIQTYAGVETYLDYEQRLAFIGHVSYGSIYRGDNQDSDYNGDNRTAEFSRSNNSSNEGSTSSFSLALGYDIFSHSKFLLIPMFGYAENRQNLKMTNGFQTIPATGAFAGLNSSYDAKWSGPWLGFKLGNRGDIRFYLDYRAHFVEYVGLADWNLRTDFQHPVSFRHEADGFGQTLQLGIVFSVSESVALGMNYTYQDWQTDPGVDTVFFANGSVATTRLNEVVWVSDIYNFTIEVMF</sequence>
<organism evidence="4">
    <name type="scientific">hydrothermal vent metagenome</name>
    <dbReference type="NCBI Taxonomy" id="652676"/>
    <lineage>
        <taxon>unclassified sequences</taxon>
        <taxon>metagenomes</taxon>
        <taxon>ecological metagenomes</taxon>
    </lineage>
</organism>
<feature type="domain" description="Protochlamydia outer membrane protein" evidence="3">
    <location>
        <begin position="31"/>
        <end position="303"/>
    </location>
</feature>
<evidence type="ECO:0000259" key="3">
    <source>
        <dbReference type="Pfam" id="PF17251"/>
    </source>
</evidence>
<feature type="region of interest" description="Disordered" evidence="1">
    <location>
        <begin position="103"/>
        <end position="125"/>
    </location>
</feature>
<evidence type="ECO:0000256" key="2">
    <source>
        <dbReference type="SAM" id="Phobius"/>
    </source>
</evidence>
<name>A0A3B1APZ5_9ZZZZ</name>
<dbReference type="SUPFAM" id="SSF69917">
    <property type="entry name" value="OMPT-like"/>
    <property type="match status" value="1"/>
</dbReference>
<evidence type="ECO:0000313" key="4">
    <source>
        <dbReference type="EMBL" id="VAX01448.1"/>
    </source>
</evidence>
<feature type="compositionally biased region" description="Polar residues" evidence="1">
    <location>
        <begin position="103"/>
        <end position="114"/>
    </location>
</feature>
<dbReference type="EMBL" id="UOFR01000084">
    <property type="protein sequence ID" value="VAX01448.1"/>
    <property type="molecule type" value="Genomic_DNA"/>
</dbReference>
<protein>
    <recommendedName>
        <fullName evidence="3">Protochlamydia outer membrane protein domain-containing protein</fullName>
    </recommendedName>
</protein>
<dbReference type="InterPro" id="IPR035163">
    <property type="entry name" value="Pom"/>
</dbReference>
<feature type="transmembrane region" description="Helical" evidence="2">
    <location>
        <begin position="6"/>
        <end position="24"/>
    </location>
</feature>
<dbReference type="GO" id="GO:0004190">
    <property type="term" value="F:aspartic-type endopeptidase activity"/>
    <property type="evidence" value="ECO:0007669"/>
    <property type="project" value="InterPro"/>
</dbReference>
<dbReference type="InterPro" id="IPR020080">
    <property type="entry name" value="OM_adhesin/peptidase_omptin"/>
</dbReference>
<feature type="compositionally biased region" description="Low complexity" evidence="1">
    <location>
        <begin position="115"/>
        <end position="125"/>
    </location>
</feature>
<dbReference type="Pfam" id="PF17251">
    <property type="entry name" value="Pom"/>
    <property type="match status" value="1"/>
</dbReference>
<keyword evidence="2" id="KW-0472">Membrane</keyword>
<dbReference type="AlphaFoldDB" id="A0A3B1APZ5"/>